<dbReference type="STRING" id="551996.SAMN05192573_105227"/>
<keyword evidence="2" id="KW-1185">Reference proteome</keyword>
<dbReference type="Proteomes" id="UP000199705">
    <property type="component" value="Unassembled WGS sequence"/>
</dbReference>
<accession>A0A1G7Y087</accession>
<gene>
    <name evidence="1" type="ORF">SAMN05192573_105227</name>
</gene>
<organism evidence="1 2">
    <name type="scientific">Mucilaginibacter gossypii</name>
    <dbReference type="NCBI Taxonomy" id="551996"/>
    <lineage>
        <taxon>Bacteria</taxon>
        <taxon>Pseudomonadati</taxon>
        <taxon>Bacteroidota</taxon>
        <taxon>Sphingobacteriia</taxon>
        <taxon>Sphingobacteriales</taxon>
        <taxon>Sphingobacteriaceae</taxon>
        <taxon>Mucilaginibacter</taxon>
    </lineage>
</organism>
<evidence type="ECO:0000313" key="1">
    <source>
        <dbReference type="EMBL" id="SDG89807.1"/>
    </source>
</evidence>
<protein>
    <submittedName>
        <fullName evidence="1">Uncharacterized protein</fullName>
    </submittedName>
</protein>
<dbReference type="AlphaFoldDB" id="A0A1G7Y087"/>
<reference evidence="2" key="1">
    <citation type="submission" date="2016-10" db="EMBL/GenBank/DDBJ databases">
        <authorList>
            <person name="Varghese N."/>
            <person name="Submissions S."/>
        </authorList>
    </citation>
    <scope>NUCLEOTIDE SEQUENCE [LARGE SCALE GENOMIC DNA]</scope>
    <source>
        <strain evidence="2">Gh-67</strain>
    </source>
</reference>
<name>A0A1G7Y087_9SPHI</name>
<proteinExistence type="predicted"/>
<sequence length="43" mass="4935">MSNNKGASAKILLHNWAKAKTFQLFFPLVKTNGYEYFPFLNSP</sequence>
<evidence type="ECO:0000313" key="2">
    <source>
        <dbReference type="Proteomes" id="UP000199705"/>
    </source>
</evidence>
<dbReference type="EMBL" id="FNCG01000005">
    <property type="protein sequence ID" value="SDG89807.1"/>
    <property type="molecule type" value="Genomic_DNA"/>
</dbReference>